<dbReference type="Proteomes" id="UP000275267">
    <property type="component" value="Unassembled WGS sequence"/>
</dbReference>
<evidence type="ECO:0000313" key="2">
    <source>
        <dbReference type="EMBL" id="RLN33225.1"/>
    </source>
</evidence>
<dbReference type="AlphaFoldDB" id="A0A3L6T4M6"/>
<name>A0A3L6T4M6_PANMI</name>
<keyword evidence="3" id="KW-1185">Reference proteome</keyword>
<evidence type="ECO:0000256" key="1">
    <source>
        <dbReference type="SAM" id="MobiDB-lite"/>
    </source>
</evidence>
<proteinExistence type="predicted"/>
<comment type="caution">
    <text evidence="2">The sequence shown here is derived from an EMBL/GenBank/DDBJ whole genome shotgun (WGS) entry which is preliminary data.</text>
</comment>
<feature type="region of interest" description="Disordered" evidence="1">
    <location>
        <begin position="1"/>
        <end position="25"/>
    </location>
</feature>
<dbReference type="EMBL" id="PQIB02000002">
    <property type="protein sequence ID" value="RLN33225.1"/>
    <property type="molecule type" value="Genomic_DNA"/>
</dbReference>
<accession>A0A3L6T4M6</accession>
<feature type="region of interest" description="Disordered" evidence="1">
    <location>
        <begin position="47"/>
        <end position="92"/>
    </location>
</feature>
<protein>
    <submittedName>
        <fullName evidence="2">Uncharacterized protein</fullName>
    </submittedName>
</protein>
<gene>
    <name evidence="2" type="ORF">C2845_PM03G18090</name>
</gene>
<feature type="compositionally biased region" description="Acidic residues" evidence="1">
    <location>
        <begin position="50"/>
        <end position="64"/>
    </location>
</feature>
<organism evidence="2 3">
    <name type="scientific">Panicum miliaceum</name>
    <name type="common">Proso millet</name>
    <name type="synonym">Broomcorn millet</name>
    <dbReference type="NCBI Taxonomy" id="4540"/>
    <lineage>
        <taxon>Eukaryota</taxon>
        <taxon>Viridiplantae</taxon>
        <taxon>Streptophyta</taxon>
        <taxon>Embryophyta</taxon>
        <taxon>Tracheophyta</taxon>
        <taxon>Spermatophyta</taxon>
        <taxon>Magnoliopsida</taxon>
        <taxon>Liliopsida</taxon>
        <taxon>Poales</taxon>
        <taxon>Poaceae</taxon>
        <taxon>PACMAD clade</taxon>
        <taxon>Panicoideae</taxon>
        <taxon>Panicodae</taxon>
        <taxon>Paniceae</taxon>
        <taxon>Panicinae</taxon>
        <taxon>Panicum</taxon>
        <taxon>Panicum sect. Panicum</taxon>
    </lineage>
</organism>
<reference evidence="3" key="1">
    <citation type="journal article" date="2019" name="Nat. Commun.">
        <title>The genome of broomcorn millet.</title>
        <authorList>
            <person name="Zou C."/>
            <person name="Miki D."/>
            <person name="Li D."/>
            <person name="Tang Q."/>
            <person name="Xiao L."/>
            <person name="Rajput S."/>
            <person name="Deng P."/>
            <person name="Jia W."/>
            <person name="Huang R."/>
            <person name="Zhang M."/>
            <person name="Sun Y."/>
            <person name="Hu J."/>
            <person name="Fu X."/>
            <person name="Schnable P.S."/>
            <person name="Li F."/>
            <person name="Zhang H."/>
            <person name="Feng B."/>
            <person name="Zhu X."/>
            <person name="Liu R."/>
            <person name="Schnable J.C."/>
            <person name="Zhu J.-K."/>
            <person name="Zhang H."/>
        </authorList>
    </citation>
    <scope>NUCLEOTIDE SEQUENCE [LARGE SCALE GENOMIC DNA]</scope>
</reference>
<sequence>MERSGGKTPGCDDDDDEPNRALARVEQVSSTIGNFLKLLQLEIQMSTAEDGGDNGEDGSSDDDAPAWGTSRSRSRTGMDGSSSESEHAPLYFGSSSYRQDEMIIRQAALLTSDEPDTERLRHLVVGIRAVVQGSDRVEVHGTRWLARWRRELQVVADRADRVLLALLAPPVQADEATVASLGGGELTRTAQSLETAAAHLDNFLTLVRFVAMDRASSAG</sequence>
<evidence type="ECO:0000313" key="3">
    <source>
        <dbReference type="Proteomes" id="UP000275267"/>
    </source>
</evidence>